<keyword evidence="6" id="KW-1185">Reference proteome</keyword>
<evidence type="ECO:0000313" key="5">
    <source>
        <dbReference type="EMBL" id="CAH2316214.1"/>
    </source>
</evidence>
<keyword evidence="1" id="KW-0325">Glycoprotein</keyword>
<sequence>MKNLGQDSKIDATAKKSIVTRGCMSRGSGNEIYVLKVSNPENPFILNLKVTNNENVKISNTPAVLIVNVNVSFLNISITGPKDFTIVHNPNVLLSIDIHKIVHSLPNESNELLQWAEEKYGNVTFFSEVSDVNTISLNMGVGLSAPNPCILEDNFWATGILETTYKNDIVTGCELSMPTSGHTKYAYIIHATNPFSMPRSHPIKINLKTDNNQCNTTHKMALYLKGDDDYFWSVNPTITSSIQMQVAGNYTAPGIGTYTSYQVNFPKDRDELIKYAIKENATNLSYLEIVNADSLTITVPCVPESTPTVSKPSVSRKKQCEDYLNLQRRAVQAQCTDSHMVVRIAKDIYQHCNEDVQVFFDSMQCKAEDAGNELLLVTAFNECNVKLSSGYYFNTLNITNSLFSDIKVMLFCTPPTIWLNASNSPDVNLTTNQLVLNKLVYVKATVHEQPKNYLHLVECWLFVGGKQHAKSNISQHSKESNTIENWIVTLGTSNTPGPAKLTCTFCLSADSTMKCPVHSEIQKSLEVTIIGDDHAIGLPTVLGITFGAFVIGAVLIAALWYFCTHTRSTVKMQPVPTTTGGSESSSTNHSIDSTQSTPCSTSSRA</sequence>
<organism evidence="5 6">
    <name type="scientific">Pelobates cultripes</name>
    <name type="common">Western spadefoot toad</name>
    <dbReference type="NCBI Taxonomy" id="61616"/>
    <lineage>
        <taxon>Eukaryota</taxon>
        <taxon>Metazoa</taxon>
        <taxon>Chordata</taxon>
        <taxon>Craniata</taxon>
        <taxon>Vertebrata</taxon>
        <taxon>Euteleostomi</taxon>
        <taxon>Amphibia</taxon>
        <taxon>Batrachia</taxon>
        <taxon>Anura</taxon>
        <taxon>Pelobatoidea</taxon>
        <taxon>Pelobatidae</taxon>
        <taxon>Pelobates</taxon>
    </lineage>
</organism>
<evidence type="ECO:0000256" key="1">
    <source>
        <dbReference type="ARBA" id="ARBA00023180"/>
    </source>
</evidence>
<dbReference type="Pfam" id="PF26060">
    <property type="entry name" value="TGFBR3_N"/>
    <property type="match status" value="1"/>
</dbReference>
<protein>
    <submittedName>
        <fullName evidence="5">Endoglin</fullName>
    </submittedName>
</protein>
<feature type="domain" description="TGFBR3/Endoglin-like N-terminal" evidence="4">
    <location>
        <begin position="16"/>
        <end position="163"/>
    </location>
</feature>
<feature type="region of interest" description="Disordered" evidence="2">
    <location>
        <begin position="572"/>
        <end position="605"/>
    </location>
</feature>
<reference evidence="5" key="1">
    <citation type="submission" date="2022-03" db="EMBL/GenBank/DDBJ databases">
        <authorList>
            <person name="Alioto T."/>
            <person name="Alioto T."/>
            <person name="Gomez Garrido J."/>
        </authorList>
    </citation>
    <scope>NUCLEOTIDE SEQUENCE</scope>
</reference>
<keyword evidence="3" id="KW-1133">Transmembrane helix</keyword>
<keyword evidence="3" id="KW-0812">Transmembrane</keyword>
<dbReference type="EMBL" id="OW240920">
    <property type="protein sequence ID" value="CAH2316214.1"/>
    <property type="molecule type" value="Genomic_DNA"/>
</dbReference>
<proteinExistence type="predicted"/>
<name>A0AAD1T5D4_PELCU</name>
<dbReference type="Proteomes" id="UP001295444">
    <property type="component" value="Chromosome 09"/>
</dbReference>
<keyword evidence="3" id="KW-0472">Membrane</keyword>
<accession>A0AAD1T5D4</accession>
<feature type="transmembrane region" description="Helical" evidence="3">
    <location>
        <begin position="541"/>
        <end position="563"/>
    </location>
</feature>
<evidence type="ECO:0000256" key="2">
    <source>
        <dbReference type="SAM" id="MobiDB-lite"/>
    </source>
</evidence>
<evidence type="ECO:0000259" key="4">
    <source>
        <dbReference type="Pfam" id="PF26060"/>
    </source>
</evidence>
<dbReference type="InterPro" id="IPR058899">
    <property type="entry name" value="TGFBR3/Endoglin-like_N"/>
</dbReference>
<feature type="compositionally biased region" description="Polar residues" evidence="2">
    <location>
        <begin position="588"/>
        <end position="605"/>
    </location>
</feature>
<feature type="compositionally biased region" description="Low complexity" evidence="2">
    <location>
        <begin position="577"/>
        <end position="587"/>
    </location>
</feature>
<evidence type="ECO:0000256" key="3">
    <source>
        <dbReference type="SAM" id="Phobius"/>
    </source>
</evidence>
<dbReference type="AlphaFoldDB" id="A0AAD1T5D4"/>
<evidence type="ECO:0000313" key="6">
    <source>
        <dbReference type="Proteomes" id="UP001295444"/>
    </source>
</evidence>
<gene>
    <name evidence="5" type="ORF">PECUL_23A003486</name>
</gene>